<dbReference type="EMBL" id="JXKD01000013">
    <property type="protein sequence ID" value="OJG09757.1"/>
    <property type="molecule type" value="Genomic_DNA"/>
</dbReference>
<organism evidence="3 4">
    <name type="scientific">Enterococcus aquimarinus</name>
    <dbReference type="NCBI Taxonomy" id="328396"/>
    <lineage>
        <taxon>Bacteria</taxon>
        <taxon>Bacillati</taxon>
        <taxon>Bacillota</taxon>
        <taxon>Bacilli</taxon>
        <taxon>Lactobacillales</taxon>
        <taxon>Enterococcaceae</taxon>
        <taxon>Enterococcus</taxon>
    </lineage>
</organism>
<dbReference type="InterPro" id="IPR050300">
    <property type="entry name" value="GDXG_lipolytic_enzyme"/>
</dbReference>
<dbReference type="PANTHER" id="PTHR48081:SF3">
    <property type="entry name" value="ALPHA_BETA HYDROLASE FOLD-3 DOMAIN-CONTAINING PROTEIN"/>
    <property type="match status" value="1"/>
</dbReference>
<evidence type="ECO:0000313" key="3">
    <source>
        <dbReference type="EMBL" id="OJG09757.1"/>
    </source>
</evidence>
<evidence type="ECO:0000259" key="2">
    <source>
        <dbReference type="Pfam" id="PF07859"/>
    </source>
</evidence>
<dbReference type="SUPFAM" id="SSF53474">
    <property type="entry name" value="alpha/beta-Hydrolases"/>
    <property type="match status" value="1"/>
</dbReference>
<dbReference type="InterPro" id="IPR029058">
    <property type="entry name" value="AB_hydrolase_fold"/>
</dbReference>
<comment type="caution">
    <text evidence="3">The sequence shown here is derived from an EMBL/GenBank/DDBJ whole genome shotgun (WGS) entry which is preliminary data.</text>
</comment>
<feature type="domain" description="Alpha/beta hydrolase fold-3" evidence="2">
    <location>
        <begin position="32"/>
        <end position="153"/>
    </location>
</feature>
<protein>
    <recommendedName>
        <fullName evidence="2">Alpha/beta hydrolase fold-3 domain-containing protein</fullName>
    </recommendedName>
</protein>
<dbReference type="AlphaFoldDB" id="A0A1L8QQK5"/>
<dbReference type="RefSeq" id="WP_071875275.1">
    <property type="nucleotide sequence ID" value="NZ_JBHSHF010000022.1"/>
</dbReference>
<keyword evidence="4" id="KW-1185">Reference proteome</keyword>
<dbReference type="Proteomes" id="UP000182149">
    <property type="component" value="Unassembled WGS sequence"/>
</dbReference>
<dbReference type="Gene3D" id="3.40.50.1820">
    <property type="entry name" value="alpha/beta hydrolase"/>
    <property type="match status" value="1"/>
</dbReference>
<sequence length="277" mass="31069">MFTKKISQILTDSSPIIEASIYTPENTTKEAIIYLHGGGLVFGQRDDLPHAYIEAFTNAGHPVITLDYLLAPEVKLPTILATLKQTLEKTIEILPSWGFSSDYALMGRSAGGYLAALLIKEGFTPKHLISFYGYYTLDVPAFRQPNPQYLVFPRVAPMEVEALIEQKPIVSGEMFKRYPIYLSGRQFGNWLPKILPSLRDVATFSLNEDTLNSFPPTIFVHSTQDSDVPYELSRMASTLVPTNQLITIEGNEHDFDRQATPETLNVYQAVITFLEEA</sequence>
<dbReference type="PANTHER" id="PTHR48081">
    <property type="entry name" value="AB HYDROLASE SUPERFAMILY PROTEIN C4A8.06C"/>
    <property type="match status" value="1"/>
</dbReference>
<accession>A0A1L8QQK5</accession>
<reference evidence="3 4" key="1">
    <citation type="submission" date="2014-12" db="EMBL/GenBank/DDBJ databases">
        <title>Draft genome sequences of 29 type strains of Enterococci.</title>
        <authorList>
            <person name="Zhong Z."/>
            <person name="Sun Z."/>
            <person name="Liu W."/>
            <person name="Zhang W."/>
            <person name="Zhang H."/>
        </authorList>
    </citation>
    <scope>NUCLEOTIDE SEQUENCE [LARGE SCALE GENOMIC DNA]</scope>
    <source>
        <strain evidence="3 4">DSM 17690</strain>
    </source>
</reference>
<dbReference type="InterPro" id="IPR013094">
    <property type="entry name" value="AB_hydrolase_3"/>
</dbReference>
<name>A0A1L8QQK5_9ENTE</name>
<dbReference type="GO" id="GO:0016787">
    <property type="term" value="F:hydrolase activity"/>
    <property type="evidence" value="ECO:0007669"/>
    <property type="project" value="UniProtKB-KW"/>
</dbReference>
<gene>
    <name evidence="3" type="ORF">RU93_GL000572</name>
</gene>
<evidence type="ECO:0000256" key="1">
    <source>
        <dbReference type="ARBA" id="ARBA00022801"/>
    </source>
</evidence>
<dbReference type="Pfam" id="PF07859">
    <property type="entry name" value="Abhydrolase_3"/>
    <property type="match status" value="1"/>
</dbReference>
<dbReference type="OrthoDB" id="9815425at2"/>
<evidence type="ECO:0000313" key="4">
    <source>
        <dbReference type="Proteomes" id="UP000182149"/>
    </source>
</evidence>
<dbReference type="STRING" id="328396.RU93_GL000572"/>
<keyword evidence="1" id="KW-0378">Hydrolase</keyword>
<proteinExistence type="predicted"/>